<dbReference type="AlphaFoldDB" id="A0A075WCZ8"/>
<dbReference type="Proteomes" id="UP000028501">
    <property type="component" value="Chromosome"/>
</dbReference>
<reference evidence="1 2" key="1">
    <citation type="submission" date="2013-07" db="EMBL/GenBank/DDBJ databases">
        <title>Genome of Archaeoglobus fulgidus.</title>
        <authorList>
            <person name="Fiebig A."/>
            <person name="Birkeland N.-K."/>
        </authorList>
    </citation>
    <scope>NUCLEOTIDE SEQUENCE [LARGE SCALE GENOMIC DNA]</scope>
    <source>
        <strain evidence="1 2">DSM 8774</strain>
    </source>
</reference>
<accession>A0A075WCZ8</accession>
<dbReference type="HOGENOM" id="CLU_2629488_0_0_2"/>
<dbReference type="PROSITE" id="PS51257">
    <property type="entry name" value="PROKAR_LIPOPROTEIN"/>
    <property type="match status" value="1"/>
</dbReference>
<dbReference type="EMBL" id="CP006577">
    <property type="protein sequence ID" value="AIG98290.1"/>
    <property type="molecule type" value="Genomic_DNA"/>
</dbReference>
<evidence type="ECO:0000313" key="2">
    <source>
        <dbReference type="Proteomes" id="UP000028501"/>
    </source>
</evidence>
<sequence>MRSRIAFVALLLAALLFAGCQGKQVEHQPAPQTTPQVTPTEQQTEQIIEDVNITKDLQELEQLLQELESLDNVEFNV</sequence>
<protein>
    <submittedName>
        <fullName evidence="1">Uncharacterized protein</fullName>
    </submittedName>
</protein>
<dbReference type="RefSeq" id="WP_048064387.1">
    <property type="nucleotide sequence ID" value="NZ_CP006577.1"/>
</dbReference>
<evidence type="ECO:0000313" key="1">
    <source>
        <dbReference type="EMBL" id="AIG98290.1"/>
    </source>
</evidence>
<name>A0A075WCZ8_ARCFL</name>
<dbReference type="KEGG" id="afg:AFULGI_00015240"/>
<gene>
    <name evidence="1" type="ORF">AFULGI_00015240</name>
</gene>
<organism evidence="1 2">
    <name type="scientific">Archaeoglobus fulgidus DSM 8774</name>
    <dbReference type="NCBI Taxonomy" id="1344584"/>
    <lineage>
        <taxon>Archaea</taxon>
        <taxon>Methanobacteriati</taxon>
        <taxon>Methanobacteriota</taxon>
        <taxon>Archaeoglobi</taxon>
        <taxon>Archaeoglobales</taxon>
        <taxon>Archaeoglobaceae</taxon>
        <taxon>Archaeoglobus</taxon>
    </lineage>
</organism>
<proteinExistence type="predicted"/>
<dbReference type="GeneID" id="24795022"/>